<dbReference type="PROSITE" id="PS51393">
    <property type="entry name" value="LIPOXYGENASE_3"/>
    <property type="match status" value="1"/>
</dbReference>
<feature type="domain" description="Lipoxygenase" evidence="4">
    <location>
        <begin position="800"/>
        <end position="1119"/>
    </location>
</feature>
<evidence type="ECO:0000259" key="4">
    <source>
        <dbReference type="PROSITE" id="PS51393"/>
    </source>
</evidence>
<name>A0AAD7XKS8_9STRA</name>
<gene>
    <name evidence="5" type="ORF">CTAYLR_006969</name>
</gene>
<dbReference type="InterPro" id="IPR013819">
    <property type="entry name" value="LipOase_C"/>
</dbReference>
<dbReference type="GO" id="GO:0020037">
    <property type="term" value="F:heme binding"/>
    <property type="evidence" value="ECO:0007669"/>
    <property type="project" value="InterPro"/>
</dbReference>
<accession>A0AAD7XKS8</accession>
<evidence type="ECO:0000313" key="5">
    <source>
        <dbReference type="EMBL" id="KAJ8603295.1"/>
    </source>
</evidence>
<organism evidence="5 6">
    <name type="scientific">Chrysophaeum taylorii</name>
    <dbReference type="NCBI Taxonomy" id="2483200"/>
    <lineage>
        <taxon>Eukaryota</taxon>
        <taxon>Sar</taxon>
        <taxon>Stramenopiles</taxon>
        <taxon>Ochrophyta</taxon>
        <taxon>Pelagophyceae</taxon>
        <taxon>Pelagomonadales</taxon>
        <taxon>Pelagomonadaceae</taxon>
        <taxon>Chrysophaeum</taxon>
    </lineage>
</organism>
<dbReference type="GO" id="GO:0034440">
    <property type="term" value="P:lipid oxidation"/>
    <property type="evidence" value="ECO:0007669"/>
    <property type="project" value="InterPro"/>
</dbReference>
<evidence type="ECO:0000256" key="3">
    <source>
        <dbReference type="ARBA" id="ARBA00023002"/>
    </source>
</evidence>
<dbReference type="Proteomes" id="UP001230188">
    <property type="component" value="Unassembled WGS sequence"/>
</dbReference>
<dbReference type="GO" id="GO:0016705">
    <property type="term" value="F:oxidoreductase activity, acting on paired donors, with incorporation or reduction of molecular oxygen"/>
    <property type="evidence" value="ECO:0007669"/>
    <property type="project" value="InterPro"/>
</dbReference>
<dbReference type="GO" id="GO:0005506">
    <property type="term" value="F:iron ion binding"/>
    <property type="evidence" value="ECO:0007669"/>
    <property type="project" value="InterPro"/>
</dbReference>
<dbReference type="CDD" id="cd00030">
    <property type="entry name" value="C2"/>
    <property type="match status" value="1"/>
</dbReference>
<evidence type="ECO:0000313" key="6">
    <source>
        <dbReference type="Proteomes" id="UP001230188"/>
    </source>
</evidence>
<dbReference type="SUPFAM" id="SSF48264">
    <property type="entry name" value="Cytochrome P450"/>
    <property type="match status" value="1"/>
</dbReference>
<evidence type="ECO:0000256" key="1">
    <source>
        <dbReference type="ARBA" id="ARBA00022723"/>
    </source>
</evidence>
<dbReference type="AlphaFoldDB" id="A0AAD7XKS8"/>
<dbReference type="SUPFAM" id="SSF48484">
    <property type="entry name" value="Lipoxigenase"/>
    <property type="match status" value="1"/>
</dbReference>
<dbReference type="InterPro" id="IPR000907">
    <property type="entry name" value="LipOase"/>
</dbReference>
<keyword evidence="1" id="KW-0479">Metal-binding</keyword>
<dbReference type="InterPro" id="IPR035892">
    <property type="entry name" value="C2_domain_sf"/>
</dbReference>
<dbReference type="InterPro" id="IPR036226">
    <property type="entry name" value="LipOase_C_sf"/>
</dbReference>
<keyword evidence="6" id="KW-1185">Reference proteome</keyword>
<dbReference type="Gene3D" id="1.20.245.10">
    <property type="entry name" value="Lipoxygenase-1, Domain 5"/>
    <property type="match status" value="1"/>
</dbReference>
<dbReference type="GO" id="GO:0004497">
    <property type="term" value="F:monooxygenase activity"/>
    <property type="evidence" value="ECO:0007669"/>
    <property type="project" value="InterPro"/>
</dbReference>
<proteinExistence type="predicted"/>
<dbReference type="Pfam" id="PF00305">
    <property type="entry name" value="Lipoxygenase"/>
    <property type="match status" value="1"/>
</dbReference>
<reference evidence="5" key="1">
    <citation type="submission" date="2023-01" db="EMBL/GenBank/DDBJ databases">
        <title>Metagenome sequencing of chrysophaentin producing Chrysophaeum taylorii.</title>
        <authorList>
            <person name="Davison J."/>
            <person name="Bewley C."/>
        </authorList>
    </citation>
    <scope>NUCLEOTIDE SEQUENCE</scope>
    <source>
        <strain evidence="5">NIES-1699</strain>
    </source>
</reference>
<evidence type="ECO:0000256" key="2">
    <source>
        <dbReference type="ARBA" id="ARBA00022964"/>
    </source>
</evidence>
<keyword evidence="2" id="KW-0223">Dioxygenase</keyword>
<sequence length="1119" mass="125551">MVREGRIVGDTDRTYVVCRVGSIGSTWDTKRLEHRSAQVVESRVPVWEFEFKAPADAEIQVRVYDATSDEVLGEVIVRTSELGEEREYELSSRDGSRVTMLGGECVERHVVETATSWWEGARRLASLFGDESLSYRASMAALGASFALPCGHETDPSSSFFDAQSSSGGDSSFPHLRNSVSYSAHAKCKRLLAELGNRIVEGDVERQNFLGFAMLNSRLWPEVPWHCMGLGAPPEIHAWIRPLLCEIFGPSGRWRPCLVAERARDFFRGRGRVDVPADLRAWTTKVLHEISLGVRLTDAEALEFIEFQQRALAAAMVPEGALVSRAVEAAIGLDEILAFKRQWLGRHRAAVLMTVPALRARDEHEIEYFLSCVLDALVFAGGQSVPTVLGFAICVPYSAWGEANLPPSFSLDDMTLHGSYVWETIRRFPPVAGFCYFEKSRRRPIFCNLRQAQRDPRVWGDVTFYLRPEKDYDQHMIGFAEFAVAPSLASPQSRSCPAKALTFHMISAFLKEFASSAAHVGHERLWRPFSASSSRSGESKPLEPRDIVPTSFGITPPLVLLKDMDVVDPPLAEPVVDPSSSMIPRHRHRANRFNLDVDAHTKLFIGVVQSTVDPSDRPKSLDVPAIFDDSVEDDAWRAPFAGLKLLKVDEDRPTGPFARLARIAFFRTSSMALDFSENNLAYFASNSEAAACAEETFGPYLPDGYVSWPHLATDRGLVDLVVAGVGAWYLRARKEEEEEETDHAVPDGAFFEANVEYIGKYETRPPWKTYGATLYLDRDLQPVGIWSCHRSHLAAPRDDAWDEAKADFRMSLGTSLTLRDHLAVTHWIVANGLARATRAAFTATHPLRRLLKQFTFLTASVNDAAKDMLLPERSLGHRTFGLTWSAWVSYFTDVFEAWVWIPLPEKIQRAGLPQDLLDRWPLAQDGLRLWHTFERYVGAYLSVFYDDDDDDDGKRVDADPEICAFWSHFETQFDTPWNLPALSLNTLRVFLADLIWHVTAGHELHGAIVEYINAPDGFCGKLAEGRLVPDIQSQAQALIVIALTGTRQPGLCNDWTHLFQDTGWPADKSQAVLDVVRQFQVDLDDLANNIDERNEDRAFRGERRVTNFNPRVLETSVSV</sequence>
<dbReference type="Gene3D" id="2.60.40.150">
    <property type="entry name" value="C2 domain"/>
    <property type="match status" value="1"/>
</dbReference>
<comment type="caution">
    <text evidence="5">The sequence shown here is derived from an EMBL/GenBank/DDBJ whole genome shotgun (WGS) entry which is preliminary data.</text>
</comment>
<dbReference type="GO" id="GO:0016702">
    <property type="term" value="F:oxidoreductase activity, acting on single donors with incorporation of molecular oxygen, incorporation of two atoms of oxygen"/>
    <property type="evidence" value="ECO:0007669"/>
    <property type="project" value="InterPro"/>
</dbReference>
<dbReference type="PANTHER" id="PTHR11771">
    <property type="entry name" value="LIPOXYGENASE"/>
    <property type="match status" value="1"/>
</dbReference>
<dbReference type="EMBL" id="JAQMWT010000358">
    <property type="protein sequence ID" value="KAJ8603295.1"/>
    <property type="molecule type" value="Genomic_DNA"/>
</dbReference>
<dbReference type="InterPro" id="IPR036396">
    <property type="entry name" value="Cyt_P450_sf"/>
</dbReference>
<protein>
    <recommendedName>
        <fullName evidence="4">Lipoxygenase domain-containing protein</fullName>
    </recommendedName>
</protein>
<keyword evidence="3" id="KW-0560">Oxidoreductase</keyword>